<evidence type="ECO:0000256" key="8">
    <source>
        <dbReference type="SAM" id="MobiDB-lite"/>
    </source>
</evidence>
<dbReference type="CDD" id="cd17502">
    <property type="entry name" value="MFS_Azr1_MDR_like"/>
    <property type="match status" value="1"/>
</dbReference>
<dbReference type="InterPro" id="IPR011701">
    <property type="entry name" value="MFS"/>
</dbReference>
<keyword evidence="5 9" id="KW-0812">Transmembrane</keyword>
<evidence type="ECO:0000256" key="7">
    <source>
        <dbReference type="ARBA" id="ARBA00023136"/>
    </source>
</evidence>
<dbReference type="AlphaFoldDB" id="A0A286DSU7"/>
<feature type="transmembrane region" description="Helical" evidence="9">
    <location>
        <begin position="388"/>
        <end position="410"/>
    </location>
</feature>
<keyword evidence="4" id="KW-1003">Cell membrane</keyword>
<dbReference type="InterPro" id="IPR036259">
    <property type="entry name" value="MFS_trans_sf"/>
</dbReference>
<dbReference type="SUPFAM" id="SSF103473">
    <property type="entry name" value="MFS general substrate transporter"/>
    <property type="match status" value="1"/>
</dbReference>
<comment type="subcellular location">
    <subcellularLocation>
        <location evidence="1">Cell membrane</location>
        <topology evidence="1">Multi-pass membrane protein</topology>
    </subcellularLocation>
</comment>
<evidence type="ECO:0000256" key="6">
    <source>
        <dbReference type="ARBA" id="ARBA00022989"/>
    </source>
</evidence>
<dbReference type="Proteomes" id="UP000219072">
    <property type="component" value="Unassembled WGS sequence"/>
</dbReference>
<dbReference type="GO" id="GO:0005886">
    <property type="term" value="C:plasma membrane"/>
    <property type="evidence" value="ECO:0007669"/>
    <property type="project" value="UniProtKB-SubCell"/>
</dbReference>
<dbReference type="Gene3D" id="1.20.1720.10">
    <property type="entry name" value="Multidrug resistance protein D"/>
    <property type="match status" value="1"/>
</dbReference>
<dbReference type="FunFam" id="1.20.1720.10:FF:000004">
    <property type="entry name" value="EmrB/QacA family drug resistance transporter"/>
    <property type="match status" value="1"/>
</dbReference>
<dbReference type="EMBL" id="OCNE01000003">
    <property type="protein sequence ID" value="SOD61752.1"/>
    <property type="molecule type" value="Genomic_DNA"/>
</dbReference>
<name>A0A286DSU7_9ACTN</name>
<feature type="transmembrane region" description="Helical" evidence="9">
    <location>
        <begin position="430"/>
        <end position="449"/>
    </location>
</feature>
<feature type="transmembrane region" description="Helical" evidence="9">
    <location>
        <begin position="41"/>
        <end position="63"/>
    </location>
</feature>
<keyword evidence="3" id="KW-0813">Transport</keyword>
<evidence type="ECO:0000256" key="4">
    <source>
        <dbReference type="ARBA" id="ARBA00022475"/>
    </source>
</evidence>
<evidence type="ECO:0000256" key="9">
    <source>
        <dbReference type="SAM" id="Phobius"/>
    </source>
</evidence>
<keyword evidence="12" id="KW-1185">Reference proteome</keyword>
<evidence type="ECO:0000313" key="12">
    <source>
        <dbReference type="Proteomes" id="UP000219072"/>
    </source>
</evidence>
<reference evidence="11 12" key="1">
    <citation type="submission" date="2017-09" db="EMBL/GenBank/DDBJ databases">
        <authorList>
            <person name="Ehlers B."/>
            <person name="Leendertz F.H."/>
        </authorList>
    </citation>
    <scope>NUCLEOTIDE SEQUENCE [LARGE SCALE GENOMIC DNA]</scope>
    <source>
        <strain evidence="11 12">CGMCC 4.7095</strain>
    </source>
</reference>
<feature type="transmembrane region" description="Helical" evidence="9">
    <location>
        <begin position="75"/>
        <end position="93"/>
    </location>
</feature>
<protein>
    <submittedName>
        <fullName evidence="11">Drug resistance transporter, EmrB/QacA subfamily</fullName>
    </submittedName>
</protein>
<dbReference type="Pfam" id="PF07690">
    <property type="entry name" value="MFS_1"/>
    <property type="match status" value="1"/>
</dbReference>
<evidence type="ECO:0000259" key="10">
    <source>
        <dbReference type="PROSITE" id="PS50850"/>
    </source>
</evidence>
<evidence type="ECO:0000256" key="1">
    <source>
        <dbReference type="ARBA" id="ARBA00004651"/>
    </source>
</evidence>
<feature type="transmembrane region" description="Helical" evidence="9">
    <location>
        <begin position="167"/>
        <end position="187"/>
    </location>
</feature>
<feature type="transmembrane region" description="Helical" evidence="9">
    <location>
        <begin position="257"/>
        <end position="278"/>
    </location>
</feature>
<dbReference type="InterPro" id="IPR020846">
    <property type="entry name" value="MFS_dom"/>
</dbReference>
<dbReference type="PROSITE" id="PS50850">
    <property type="entry name" value="MFS"/>
    <property type="match status" value="1"/>
</dbReference>
<comment type="similarity">
    <text evidence="2">Belongs to the major facilitator superfamily. TCR/Tet family.</text>
</comment>
<accession>A0A286DSU7</accession>
<dbReference type="PANTHER" id="PTHR23501:SF197">
    <property type="entry name" value="COMD"/>
    <property type="match status" value="1"/>
</dbReference>
<feature type="transmembrane region" description="Helical" evidence="9">
    <location>
        <begin position="105"/>
        <end position="123"/>
    </location>
</feature>
<dbReference type="PRINTS" id="PR01036">
    <property type="entry name" value="TCRTETB"/>
</dbReference>
<feature type="transmembrane region" description="Helical" evidence="9">
    <location>
        <begin position="233"/>
        <end position="251"/>
    </location>
</feature>
<evidence type="ECO:0000256" key="2">
    <source>
        <dbReference type="ARBA" id="ARBA00007520"/>
    </source>
</evidence>
<keyword evidence="6 9" id="KW-1133">Transmembrane helix</keyword>
<keyword evidence="7 9" id="KW-0472">Membrane</keyword>
<dbReference type="Gene3D" id="1.20.1250.20">
    <property type="entry name" value="MFS general substrate transporter like domains"/>
    <property type="match status" value="1"/>
</dbReference>
<feature type="transmembrane region" description="Helical" evidence="9">
    <location>
        <begin position="498"/>
        <end position="516"/>
    </location>
</feature>
<evidence type="ECO:0000313" key="11">
    <source>
        <dbReference type="EMBL" id="SOD61752.1"/>
    </source>
</evidence>
<feature type="transmembrane region" description="Helical" evidence="9">
    <location>
        <begin position="135"/>
        <end position="155"/>
    </location>
</feature>
<dbReference type="PANTHER" id="PTHR23501">
    <property type="entry name" value="MAJOR FACILITATOR SUPERFAMILY"/>
    <property type="match status" value="1"/>
</dbReference>
<evidence type="ECO:0000256" key="5">
    <source>
        <dbReference type="ARBA" id="ARBA00022692"/>
    </source>
</evidence>
<proteinExistence type="inferred from homology"/>
<evidence type="ECO:0000256" key="3">
    <source>
        <dbReference type="ARBA" id="ARBA00022448"/>
    </source>
</evidence>
<feature type="transmembrane region" description="Helical" evidence="9">
    <location>
        <begin position="334"/>
        <end position="352"/>
    </location>
</feature>
<feature type="transmembrane region" description="Helical" evidence="9">
    <location>
        <begin position="299"/>
        <end position="322"/>
    </location>
</feature>
<feature type="domain" description="Major facilitator superfamily (MFS) profile" evidence="10">
    <location>
        <begin position="40"/>
        <end position="521"/>
    </location>
</feature>
<feature type="transmembrane region" description="Helical" evidence="9">
    <location>
        <begin position="193"/>
        <end position="212"/>
    </location>
</feature>
<organism evidence="11 12">
    <name type="scientific">Streptomyces zhaozhouensis</name>
    <dbReference type="NCBI Taxonomy" id="1300267"/>
    <lineage>
        <taxon>Bacteria</taxon>
        <taxon>Bacillati</taxon>
        <taxon>Actinomycetota</taxon>
        <taxon>Actinomycetes</taxon>
        <taxon>Kitasatosporales</taxon>
        <taxon>Streptomycetaceae</taxon>
        <taxon>Streptomyces</taxon>
    </lineage>
</organism>
<dbReference type="GO" id="GO:0022857">
    <property type="term" value="F:transmembrane transporter activity"/>
    <property type="evidence" value="ECO:0007669"/>
    <property type="project" value="InterPro"/>
</dbReference>
<feature type="transmembrane region" description="Helical" evidence="9">
    <location>
        <begin position="364"/>
        <end position="382"/>
    </location>
</feature>
<gene>
    <name evidence="11" type="ORF">SAMN06297387_103360</name>
</gene>
<sequence length="529" mass="55153">MTTHSRESIPEPATAAGPVQPPETPAPASTDMSHPEIMRALSGLLLGMFAAILSSTIVTNALPRIIADLGGGQSAFTWVVTATLLAMTASMPLWGKLADLFDKKLLIQAALSIYVIGSMIAGLSQNPAMLITVRVVQGLGVGGLIGLSQIILAAMIPPRQRGRYSGYLGATFAAATVSGPLIGGVITDTSWLGWRWCFYIGVPFALAALVVLHRTLKLPVTRRPGVRIDWTGAGLVSASVSLLLIWVTLAGDSYDWASWQSFAMVGGSVLLAALFVLVETRAAEPIIPLRLFRDRTISLTSAASLLIGVAMLAGTVFFAQFFQLARGESATMSGVMTIPMIAGMTLASTVSGRLITRTGRWKSWLLAGGVLLTGGCALLGVMRYDTPYWQIAVSMTLLGLGIGMTMQNMVLAAQNVVAPGDLGAASSMVAFFRTFGGAVGVAVLGALLANRVAEYSSSGLAELGAAPEGGGRIPDMAALEEPVRTVVASAYGHGVADVFLTTAPIALGSLLLTVFIREVALRTHTGPGR</sequence>
<feature type="region of interest" description="Disordered" evidence="8">
    <location>
        <begin position="1"/>
        <end position="32"/>
    </location>
</feature>